<dbReference type="EMBL" id="JASXSV010000012">
    <property type="protein sequence ID" value="MDP0589320.1"/>
    <property type="molecule type" value="Genomic_DNA"/>
</dbReference>
<dbReference type="CDD" id="cd10931">
    <property type="entry name" value="CE4_u7"/>
    <property type="match status" value="1"/>
</dbReference>
<reference evidence="2 3" key="1">
    <citation type="journal article" date="2023" name="bioRxiv">
        <title>An intranuclear bacterial parasite of deep-sea mussels expresses apoptosis inhibitors acquired from its host.</title>
        <authorList>
            <person name="Gonzalez Porras M.A."/>
            <person name="Assie A."/>
            <person name="Tietjen M."/>
            <person name="Violette M."/>
            <person name="Kleiner M."/>
            <person name="Gruber-Vodicka H."/>
            <person name="Dubilier N."/>
            <person name="Leisch N."/>
        </authorList>
    </citation>
    <scope>NUCLEOTIDE SEQUENCE [LARGE SCALE GENOMIC DNA]</scope>
    <source>
        <strain evidence="2">IAP13</strain>
    </source>
</reference>
<proteinExistence type="predicted"/>
<gene>
    <name evidence="2" type="ORF">QS748_09075</name>
</gene>
<dbReference type="SUPFAM" id="SSF88713">
    <property type="entry name" value="Glycoside hydrolase/deacetylase"/>
    <property type="match status" value="1"/>
</dbReference>
<organism evidence="2 3">
    <name type="scientific">Candidatus Endonucleibacter bathymodioli</name>
    <dbReference type="NCBI Taxonomy" id="539814"/>
    <lineage>
        <taxon>Bacteria</taxon>
        <taxon>Pseudomonadati</taxon>
        <taxon>Pseudomonadota</taxon>
        <taxon>Gammaproteobacteria</taxon>
        <taxon>Oceanospirillales</taxon>
        <taxon>Endozoicomonadaceae</taxon>
        <taxon>Candidatus Endonucleibacter</taxon>
    </lineage>
</organism>
<dbReference type="InterPro" id="IPR054297">
    <property type="entry name" value="DUF7033"/>
</dbReference>
<comment type="caution">
    <text evidence="2">The sequence shown here is derived from an EMBL/GenBank/DDBJ whole genome shotgun (WGS) entry which is preliminary data.</text>
</comment>
<feature type="domain" description="DUF7033" evidence="1">
    <location>
        <begin position="78"/>
        <end position="163"/>
    </location>
</feature>
<evidence type="ECO:0000313" key="2">
    <source>
        <dbReference type="EMBL" id="MDP0589320.1"/>
    </source>
</evidence>
<evidence type="ECO:0000313" key="3">
    <source>
        <dbReference type="Proteomes" id="UP001178148"/>
    </source>
</evidence>
<evidence type="ECO:0000259" key="1">
    <source>
        <dbReference type="Pfam" id="PF23019"/>
    </source>
</evidence>
<sequence length="406" mass="48211">MIKIKIPNNNISERKYILDIIFKEFLGLTYSLEFGSRNYVIEFENKKTLTIKDTFFNKYPKDLEYLKEENTPTKIEELDIFAASFFMLTRWEECVNKTRDKHNRFPATASLAYKQGFLDRPIVNEYVDALKGMLLEIDDSLEFKKYNYQLYLTHDVDELYMWKSWSQVFRIALGDIVKRKSFSLALERFAEYFLIKIGTIKDPFDTFDWLMDKSEDTGVKSRFYFMSGGVTENDNRYKIDEPKSLALIEKIKKRGHCIGIHPSYNTYNDFKQFKKEKDLLEKVVGEKIVEGREHYLRFEVPTTWQIWEDNGMEVDSTCGYADKEGFRCGTGDKFSVFNILTREKLKLKERPLVVMDSSLFYYNNYTDSEVKKKINSMKKKSNSFTILWHNSQEDKKKYEDIVLWVG</sequence>
<name>A0AA90ST68_9GAMM</name>
<protein>
    <submittedName>
        <fullName evidence="2">Polysaccharide deacetylase family protein</fullName>
    </submittedName>
</protein>
<dbReference type="Proteomes" id="UP001178148">
    <property type="component" value="Unassembled WGS sequence"/>
</dbReference>
<dbReference type="GO" id="GO:0005975">
    <property type="term" value="P:carbohydrate metabolic process"/>
    <property type="evidence" value="ECO:0007669"/>
    <property type="project" value="InterPro"/>
</dbReference>
<dbReference type="AlphaFoldDB" id="A0AA90ST68"/>
<dbReference type="Pfam" id="PF23019">
    <property type="entry name" value="DUF7033"/>
    <property type="match status" value="1"/>
</dbReference>
<dbReference type="InterPro" id="IPR011330">
    <property type="entry name" value="Glyco_hydro/deAcase_b/a-brl"/>
</dbReference>
<accession>A0AA90ST68</accession>
<dbReference type="Gene3D" id="3.20.20.370">
    <property type="entry name" value="Glycoside hydrolase/deacetylase"/>
    <property type="match status" value="1"/>
</dbReference>
<keyword evidence="3" id="KW-1185">Reference proteome</keyword>